<protein>
    <submittedName>
        <fullName evidence="3">DUF3857 domain-containing protein</fullName>
    </submittedName>
</protein>
<dbReference type="RefSeq" id="WP_354660615.1">
    <property type="nucleotide sequence ID" value="NZ_JBEXAC010000001.1"/>
</dbReference>
<dbReference type="Proteomes" id="UP001549749">
    <property type="component" value="Unassembled WGS sequence"/>
</dbReference>
<keyword evidence="4" id="KW-1185">Reference proteome</keyword>
<dbReference type="InterPro" id="IPR024618">
    <property type="entry name" value="DUF3857"/>
</dbReference>
<comment type="caution">
    <text evidence="3">The sequence shown here is derived from an EMBL/GenBank/DDBJ whole genome shotgun (WGS) entry which is preliminary data.</text>
</comment>
<dbReference type="InterPro" id="IPR002931">
    <property type="entry name" value="Transglutaminase-like"/>
</dbReference>
<evidence type="ECO:0000259" key="2">
    <source>
        <dbReference type="Pfam" id="PF12969"/>
    </source>
</evidence>
<reference evidence="3 4" key="1">
    <citation type="submission" date="2024-06" db="EMBL/GenBank/DDBJ databases">
        <title>Chitinophaga defluvii sp. nov., isolated from municipal sewage.</title>
        <authorList>
            <person name="Zhang L."/>
        </authorList>
    </citation>
    <scope>NUCLEOTIDE SEQUENCE [LARGE SCALE GENOMIC DNA]</scope>
    <source>
        <strain evidence="3 4">H8</strain>
    </source>
</reference>
<dbReference type="InterPro" id="IPR038765">
    <property type="entry name" value="Papain-like_cys_pep_sf"/>
</dbReference>
<gene>
    <name evidence="3" type="ORF">ABR189_11395</name>
</gene>
<dbReference type="EMBL" id="JBEXAC010000001">
    <property type="protein sequence ID" value="MET6997980.1"/>
    <property type="molecule type" value="Genomic_DNA"/>
</dbReference>
<dbReference type="Pfam" id="PF01841">
    <property type="entry name" value="Transglut_core"/>
    <property type="match status" value="1"/>
</dbReference>
<proteinExistence type="predicted"/>
<dbReference type="Gene3D" id="2.60.120.1130">
    <property type="match status" value="1"/>
</dbReference>
<evidence type="ECO:0000313" key="4">
    <source>
        <dbReference type="Proteomes" id="UP001549749"/>
    </source>
</evidence>
<sequence>MGIIKIGGLLLAIWMTHPVFAKDPEYPVAAIPAALKENAHAVKRWEEVTLKVISPGETRYTNHYVITILDEQGAEHATFAEGYDMLKEVRSIRGALYDAAGRQIKKLKNSDIQDVSGVGGGTFMSDDRIKYHQFNHNVYPYTVEYEVELKFNHTFYFREWAPQSDEHLSVAYSTLKVITPSGYNLRFRNFNYPDQPQTSTDKGQATYTWEVKQLPALLNEFAAPEIYQRTTVVKLAPGEFEVQRYKGNMTTWQEFGKFIYTLNAQRDQLPDAIKQQVHQLTDGIPDTREKIKVLYQYMQKNTRYIGIQLGIGGWQTFDANYVATKGYGDCKALSNYMYSLLKEAGIRSHYTLVKAGRNEQTLIEDFSSNQFNHVIVCVPLGKDTTWLECTSQTLPAGYLSGFTAGRPVLLTSETGGTLARTPDYGMENNEQIRQMTVALDEKGDILLKAHTNYSGLQQDDLHENLQRLSQEKLLEALKKELNLPSYDVTAYACKEITKDIPMVLEDLEIRGTSYASVSGKRIFLAPNILNRSISSISVEEQRKSAISLHFPYRDIDSVTITVPAGYKAEAIPKAVILKCKFGSYTATTNVNGTTVTYLRKIERKAGLFPASDFGELVKFYDAISKADNSKVVLVKE</sequence>
<name>A0ABV2T4M1_9BACT</name>
<evidence type="ECO:0000259" key="1">
    <source>
        <dbReference type="Pfam" id="PF01841"/>
    </source>
</evidence>
<dbReference type="Gene3D" id="3.10.620.30">
    <property type="match status" value="1"/>
</dbReference>
<feature type="domain" description="DUF3857" evidence="2">
    <location>
        <begin position="56"/>
        <end position="216"/>
    </location>
</feature>
<accession>A0ABV2T4M1</accession>
<dbReference type="SUPFAM" id="SSF54001">
    <property type="entry name" value="Cysteine proteinases"/>
    <property type="match status" value="1"/>
</dbReference>
<evidence type="ECO:0000313" key="3">
    <source>
        <dbReference type="EMBL" id="MET6997980.1"/>
    </source>
</evidence>
<feature type="domain" description="Transglutaminase-like" evidence="1">
    <location>
        <begin position="277"/>
        <end position="387"/>
    </location>
</feature>
<dbReference type="Pfam" id="PF12969">
    <property type="entry name" value="DUF3857"/>
    <property type="match status" value="1"/>
</dbReference>
<dbReference type="Gene3D" id="2.60.40.3140">
    <property type="match status" value="1"/>
</dbReference>
<organism evidence="3 4">
    <name type="scientific">Chitinophaga defluvii</name>
    <dbReference type="NCBI Taxonomy" id="3163343"/>
    <lineage>
        <taxon>Bacteria</taxon>
        <taxon>Pseudomonadati</taxon>
        <taxon>Bacteroidota</taxon>
        <taxon>Chitinophagia</taxon>
        <taxon>Chitinophagales</taxon>
        <taxon>Chitinophagaceae</taxon>
        <taxon>Chitinophaga</taxon>
    </lineage>
</organism>